<feature type="region of interest" description="Disordered" evidence="1">
    <location>
        <begin position="419"/>
        <end position="450"/>
    </location>
</feature>
<evidence type="ECO:0000256" key="3">
    <source>
        <dbReference type="SAM" id="SignalP"/>
    </source>
</evidence>
<feature type="chain" id="PRO_5021769669" description="Fibronectin type-III domain-containing protein" evidence="3">
    <location>
        <begin position="21"/>
        <end position="479"/>
    </location>
</feature>
<feature type="domain" description="Fibronectin type-III" evidence="4">
    <location>
        <begin position="343"/>
        <end position="436"/>
    </location>
</feature>
<accession>A0A545UA67</accession>
<dbReference type="PROSITE" id="PS50853">
    <property type="entry name" value="FN3"/>
    <property type="match status" value="1"/>
</dbReference>
<dbReference type="PANTHER" id="PTHR35560">
    <property type="entry name" value="BLL0132 PROTEIN"/>
    <property type="match status" value="1"/>
</dbReference>
<dbReference type="InterPro" id="IPR036116">
    <property type="entry name" value="FN3_sf"/>
</dbReference>
<dbReference type="EMBL" id="VHSG01000002">
    <property type="protein sequence ID" value="TQV86303.1"/>
    <property type="molecule type" value="Genomic_DNA"/>
</dbReference>
<dbReference type="OrthoDB" id="1094867at2"/>
<keyword evidence="2" id="KW-0472">Membrane</keyword>
<dbReference type="RefSeq" id="WP_142902456.1">
    <property type="nucleotide sequence ID" value="NZ_ML660087.1"/>
</dbReference>
<dbReference type="InterPro" id="IPR013783">
    <property type="entry name" value="Ig-like_fold"/>
</dbReference>
<feature type="transmembrane region" description="Helical" evidence="2">
    <location>
        <begin position="453"/>
        <end position="472"/>
    </location>
</feature>
<name>A0A545UA67_9GAMM</name>
<reference evidence="5 6" key="1">
    <citation type="submission" date="2019-06" db="EMBL/GenBank/DDBJ databases">
        <title>Whole genome sequence for Cellvibrionaceae sp. R142.</title>
        <authorList>
            <person name="Wang G."/>
        </authorList>
    </citation>
    <scope>NUCLEOTIDE SEQUENCE [LARGE SCALE GENOMIC DNA]</scope>
    <source>
        <strain evidence="5 6">R142</strain>
    </source>
</reference>
<keyword evidence="2" id="KW-0812">Transmembrane</keyword>
<feature type="compositionally biased region" description="Polar residues" evidence="1">
    <location>
        <begin position="422"/>
        <end position="432"/>
    </location>
</feature>
<dbReference type="InterPro" id="IPR029058">
    <property type="entry name" value="AB_hydrolase_fold"/>
</dbReference>
<dbReference type="SUPFAM" id="SSF49265">
    <property type="entry name" value="Fibronectin type III"/>
    <property type="match status" value="1"/>
</dbReference>
<evidence type="ECO:0000256" key="1">
    <source>
        <dbReference type="SAM" id="MobiDB-lite"/>
    </source>
</evidence>
<organism evidence="5 6">
    <name type="scientific">Exilibacterium tricleocarpae</name>
    <dbReference type="NCBI Taxonomy" id="2591008"/>
    <lineage>
        <taxon>Bacteria</taxon>
        <taxon>Pseudomonadati</taxon>
        <taxon>Pseudomonadota</taxon>
        <taxon>Gammaproteobacteria</taxon>
        <taxon>Cellvibrionales</taxon>
        <taxon>Cellvibrionaceae</taxon>
        <taxon>Exilibacterium</taxon>
    </lineage>
</organism>
<evidence type="ECO:0000256" key="2">
    <source>
        <dbReference type="SAM" id="Phobius"/>
    </source>
</evidence>
<comment type="caution">
    <text evidence="5">The sequence shown here is derived from an EMBL/GenBank/DDBJ whole genome shotgun (WGS) entry which is preliminary data.</text>
</comment>
<feature type="signal peptide" evidence="3">
    <location>
        <begin position="1"/>
        <end position="20"/>
    </location>
</feature>
<proteinExistence type="predicted"/>
<evidence type="ECO:0000313" key="6">
    <source>
        <dbReference type="Proteomes" id="UP000319732"/>
    </source>
</evidence>
<evidence type="ECO:0000259" key="4">
    <source>
        <dbReference type="PROSITE" id="PS50853"/>
    </source>
</evidence>
<protein>
    <recommendedName>
        <fullName evidence="4">Fibronectin type-III domain-containing protein</fullName>
    </recommendedName>
</protein>
<dbReference type="AlphaFoldDB" id="A0A545UA67"/>
<keyword evidence="2" id="KW-1133">Transmembrane helix</keyword>
<keyword evidence="3" id="KW-0732">Signal</keyword>
<dbReference type="SUPFAM" id="SSF53474">
    <property type="entry name" value="alpha/beta-Hydrolases"/>
    <property type="match status" value="1"/>
</dbReference>
<evidence type="ECO:0000313" key="5">
    <source>
        <dbReference type="EMBL" id="TQV86303.1"/>
    </source>
</evidence>
<keyword evidence="6" id="KW-1185">Reference proteome</keyword>
<dbReference type="PANTHER" id="PTHR35560:SF3">
    <property type="entry name" value="PEPTIDASE S9 PROLYL OLIGOPEPTIDASE CATALYTIC DOMAIN-CONTAINING PROTEIN"/>
    <property type="match status" value="1"/>
</dbReference>
<dbReference type="Gene3D" id="3.40.50.1820">
    <property type="entry name" value="alpha/beta hydrolase"/>
    <property type="match status" value="1"/>
</dbReference>
<sequence length="479" mass="51835">MSAWLAFVLCVGFAIPTASAQHLFSKQLSLIVDGNARILYYESNQDIDIAGSTIERIIVIVHGASRTNITYQRVLDAATDHDTHDETLIFAPQFLTNSDVTENALSPTVLFWPNGWRQGHLSTDNGLGRISSFEVVNQIVKGIVINNPGVDKVVMIGHSAGGQYIQRFAATSRLEQDLKDIIADIQVRYVSANPSSVVYMDNKRRVAGTTDRFEVPDSSACADYDDYKYGLSDNLNAFVTGIGGAAQVLAQYPGRELLYLLGENDNDPNSGSLDTSCAANLQGRQRLERGLIFYNYLRDHFGDDIHNTHLLAVSPGIGHSSAIFQTPCGIRFTFDVGNCHYLTPTHLASTAATGSGAVTLTWADATQGSAGHEIERSDDGGHTYSLLTTLAAGTATYTDTDATADTQYRYRVRTSHNDRHSAYSNVTVSNGSVRPPNDPPPAPNTSGSQSSGGVWSIMGLILLLLIVLRGVWASRQPSS</sequence>
<gene>
    <name evidence="5" type="ORF">FKG94_01785</name>
</gene>
<dbReference type="Proteomes" id="UP000319732">
    <property type="component" value="Unassembled WGS sequence"/>
</dbReference>
<dbReference type="InterPro" id="IPR003961">
    <property type="entry name" value="FN3_dom"/>
</dbReference>
<dbReference type="Gene3D" id="2.60.40.10">
    <property type="entry name" value="Immunoglobulins"/>
    <property type="match status" value="1"/>
</dbReference>